<keyword evidence="10" id="KW-1185">Reference proteome</keyword>
<evidence type="ECO:0000256" key="1">
    <source>
        <dbReference type="ARBA" id="ARBA00004127"/>
    </source>
</evidence>
<feature type="transmembrane region" description="Helical" evidence="7">
    <location>
        <begin position="167"/>
        <end position="190"/>
    </location>
</feature>
<evidence type="ECO:0000256" key="7">
    <source>
        <dbReference type="SAM" id="Phobius"/>
    </source>
</evidence>
<keyword evidence="6 7" id="KW-0472">Membrane</keyword>
<evidence type="ECO:0000256" key="6">
    <source>
        <dbReference type="ARBA" id="ARBA00023136"/>
    </source>
</evidence>
<protein>
    <recommendedName>
        <fullName evidence="11">UAA transporter</fullName>
    </recommendedName>
</protein>
<evidence type="ECO:0000256" key="8">
    <source>
        <dbReference type="SAM" id="SignalP"/>
    </source>
</evidence>
<dbReference type="EMBL" id="CM032182">
    <property type="protein sequence ID" value="KAG7096534.1"/>
    <property type="molecule type" value="Genomic_DNA"/>
</dbReference>
<reference evidence="9" key="1">
    <citation type="journal article" date="2021" name="Genome Biol. Evol.">
        <title>The assembled and annotated genome of the fairy-ring fungus Marasmius oreades.</title>
        <authorList>
            <person name="Hiltunen M."/>
            <person name="Ament-Velasquez S.L."/>
            <person name="Johannesson H."/>
        </authorList>
    </citation>
    <scope>NUCLEOTIDE SEQUENCE</scope>
    <source>
        <strain evidence="9">03SP1</strain>
    </source>
</reference>
<feature type="transmembrane region" description="Helical" evidence="7">
    <location>
        <begin position="369"/>
        <end position="388"/>
    </location>
</feature>
<dbReference type="PROSITE" id="PS51257">
    <property type="entry name" value="PROKAR_LIPOPROTEIN"/>
    <property type="match status" value="1"/>
</dbReference>
<evidence type="ECO:0008006" key="11">
    <source>
        <dbReference type="Google" id="ProtNLM"/>
    </source>
</evidence>
<evidence type="ECO:0000313" key="9">
    <source>
        <dbReference type="EMBL" id="KAG7096534.1"/>
    </source>
</evidence>
<organism evidence="9 10">
    <name type="scientific">Marasmius oreades</name>
    <name type="common">fairy-ring Marasmius</name>
    <dbReference type="NCBI Taxonomy" id="181124"/>
    <lineage>
        <taxon>Eukaryota</taxon>
        <taxon>Fungi</taxon>
        <taxon>Dikarya</taxon>
        <taxon>Basidiomycota</taxon>
        <taxon>Agaricomycotina</taxon>
        <taxon>Agaricomycetes</taxon>
        <taxon>Agaricomycetidae</taxon>
        <taxon>Agaricales</taxon>
        <taxon>Marasmiineae</taxon>
        <taxon>Marasmiaceae</taxon>
        <taxon>Marasmius</taxon>
    </lineage>
</organism>
<evidence type="ECO:0000256" key="3">
    <source>
        <dbReference type="ARBA" id="ARBA00022597"/>
    </source>
</evidence>
<sequence length="397" mass="43015">MSRETTFMLSHLVSWLSTLSLVFGGCCSNAITLEQLTSLYPSAGSLITVCQFVVISLQGLPRHVAWTRYGPRLKSRRIPLRFYIAQVALYYLVSLLNNVAFGYNIPMSVHIIFRSGGLVITMLLGWIIAKKRYNITQITSIATVTVGVLLTTMSASKQSSGSGNDSLLTYLTGIAILTLALIFAGLLGLVQDYTYSRYGRPLPVNASTSSLAAPPPTWQESMFYLHFLALPMFVSVRKDILSQIHAIQIGPASTYSLPTAGSRKWPLSILPSLAFPNSPVALNMSLPVSFYSADGGTYARLTLPSASLPLLLNTLTQSFCAAGVNRLTTRVSALTVTLVLVVRKAMSLVLSVTLGFGKVGGKTENVDMNMMWTGAALVMLGTIGYSFGTQGKREKRE</sequence>
<accession>A0A9P7UXK1</accession>
<feature type="signal peptide" evidence="8">
    <location>
        <begin position="1"/>
        <end position="24"/>
    </location>
</feature>
<evidence type="ECO:0000256" key="5">
    <source>
        <dbReference type="ARBA" id="ARBA00022989"/>
    </source>
</evidence>
<dbReference type="GO" id="GO:0005464">
    <property type="term" value="F:UDP-xylose transmembrane transporter activity"/>
    <property type="evidence" value="ECO:0007669"/>
    <property type="project" value="TreeGrafter"/>
</dbReference>
<comment type="caution">
    <text evidence="9">The sequence shown here is derived from an EMBL/GenBank/DDBJ whole genome shotgun (WGS) entry which is preliminary data.</text>
</comment>
<keyword evidence="3" id="KW-0762">Sugar transport</keyword>
<evidence type="ECO:0000256" key="4">
    <source>
        <dbReference type="ARBA" id="ARBA00022692"/>
    </source>
</evidence>
<feature type="transmembrane region" description="Helical" evidence="7">
    <location>
        <begin position="107"/>
        <end position="128"/>
    </location>
</feature>
<comment type="subcellular location">
    <subcellularLocation>
        <location evidence="1">Endomembrane system</location>
        <topology evidence="1">Multi-pass membrane protein</topology>
    </subcellularLocation>
</comment>
<proteinExistence type="predicted"/>
<keyword evidence="5 7" id="KW-1133">Transmembrane helix</keyword>
<gene>
    <name evidence="9" type="ORF">E1B28_003962</name>
</gene>
<dbReference type="InterPro" id="IPR037185">
    <property type="entry name" value="EmrE-like"/>
</dbReference>
<dbReference type="PANTHER" id="PTHR10778">
    <property type="entry name" value="SOLUTE CARRIER FAMILY 35 MEMBER B"/>
    <property type="match status" value="1"/>
</dbReference>
<feature type="transmembrane region" description="Helical" evidence="7">
    <location>
        <begin position="38"/>
        <end position="60"/>
    </location>
</feature>
<feature type="transmembrane region" description="Helical" evidence="7">
    <location>
        <begin position="135"/>
        <end position="155"/>
    </location>
</feature>
<dbReference type="PANTHER" id="PTHR10778:SF4">
    <property type="entry name" value="NUCLEOTIDE SUGAR TRANSPORTER SLC35B4"/>
    <property type="match status" value="1"/>
</dbReference>
<feature type="chain" id="PRO_5040360074" description="UAA transporter" evidence="8">
    <location>
        <begin position="25"/>
        <end position="397"/>
    </location>
</feature>
<feature type="transmembrane region" description="Helical" evidence="7">
    <location>
        <begin position="80"/>
        <end position="101"/>
    </location>
</feature>
<dbReference type="RefSeq" id="XP_043013004.1">
    <property type="nucleotide sequence ID" value="XM_043148405.1"/>
</dbReference>
<dbReference type="OrthoDB" id="999962at2759"/>
<evidence type="ECO:0000256" key="2">
    <source>
        <dbReference type="ARBA" id="ARBA00022448"/>
    </source>
</evidence>
<feature type="transmembrane region" description="Helical" evidence="7">
    <location>
        <begin position="333"/>
        <end position="357"/>
    </location>
</feature>
<dbReference type="AlphaFoldDB" id="A0A9P7UXK1"/>
<keyword evidence="4 7" id="KW-0812">Transmembrane</keyword>
<dbReference type="GO" id="GO:0005789">
    <property type="term" value="C:endoplasmic reticulum membrane"/>
    <property type="evidence" value="ECO:0007669"/>
    <property type="project" value="TreeGrafter"/>
</dbReference>
<dbReference type="SUPFAM" id="SSF103481">
    <property type="entry name" value="Multidrug resistance efflux transporter EmrE"/>
    <property type="match status" value="1"/>
</dbReference>
<dbReference type="GeneID" id="66073038"/>
<dbReference type="GO" id="GO:0005462">
    <property type="term" value="F:UDP-N-acetylglucosamine transmembrane transporter activity"/>
    <property type="evidence" value="ECO:0007669"/>
    <property type="project" value="TreeGrafter"/>
</dbReference>
<keyword evidence="2" id="KW-0813">Transport</keyword>
<dbReference type="Proteomes" id="UP001049176">
    <property type="component" value="Chromosome 2"/>
</dbReference>
<evidence type="ECO:0000313" key="10">
    <source>
        <dbReference type="Proteomes" id="UP001049176"/>
    </source>
</evidence>
<dbReference type="Pfam" id="PF08449">
    <property type="entry name" value="UAA"/>
    <property type="match status" value="1"/>
</dbReference>
<keyword evidence="8" id="KW-0732">Signal</keyword>
<name>A0A9P7UXK1_9AGAR</name>
<dbReference type="KEGG" id="more:E1B28_003962"/>
<dbReference type="InterPro" id="IPR013657">
    <property type="entry name" value="SCL35B1-4/HUT1"/>
</dbReference>
<dbReference type="GO" id="GO:0000139">
    <property type="term" value="C:Golgi membrane"/>
    <property type="evidence" value="ECO:0007669"/>
    <property type="project" value="TreeGrafter"/>
</dbReference>